<evidence type="ECO:0000256" key="2">
    <source>
        <dbReference type="ARBA" id="ARBA00022475"/>
    </source>
</evidence>
<evidence type="ECO:0000256" key="12">
    <source>
        <dbReference type="ARBA" id="ARBA00023286"/>
    </source>
</evidence>
<accession>A0AAE1UM94</accession>
<keyword evidence="11" id="KW-0628">Postsynaptic cell membrane</keyword>
<name>A0AAE1UM94_9SOLA</name>
<dbReference type="GO" id="GO:0015276">
    <property type="term" value="F:ligand-gated monoatomic ion channel activity"/>
    <property type="evidence" value="ECO:0007669"/>
    <property type="project" value="InterPro"/>
</dbReference>
<dbReference type="FunFam" id="3.40.190.10:FF:000001">
    <property type="entry name" value="Glutamate receptor ionotropic, kainate 2"/>
    <property type="match status" value="1"/>
</dbReference>
<dbReference type="Pfam" id="PF10613">
    <property type="entry name" value="Lig_chan-Glu_bd"/>
    <property type="match status" value="1"/>
</dbReference>
<dbReference type="InterPro" id="IPR001320">
    <property type="entry name" value="Iontro_rcpt_C"/>
</dbReference>
<keyword evidence="8 15" id="KW-0472">Membrane</keyword>
<dbReference type="GO" id="GO:0007165">
    <property type="term" value="P:signal transduction"/>
    <property type="evidence" value="ECO:0007669"/>
    <property type="project" value="UniProtKB-ARBA"/>
</dbReference>
<keyword evidence="4" id="KW-0732">Signal</keyword>
<dbReference type="InterPro" id="IPR015683">
    <property type="entry name" value="Ionotropic_Glu_rcpt"/>
</dbReference>
<evidence type="ECO:0000256" key="11">
    <source>
        <dbReference type="ARBA" id="ARBA00023257"/>
    </source>
</evidence>
<keyword evidence="19" id="KW-1185">Reference proteome</keyword>
<organism evidence="18 19">
    <name type="scientific">Anisodus tanguticus</name>
    <dbReference type="NCBI Taxonomy" id="243964"/>
    <lineage>
        <taxon>Eukaryota</taxon>
        <taxon>Viridiplantae</taxon>
        <taxon>Streptophyta</taxon>
        <taxon>Embryophyta</taxon>
        <taxon>Tracheophyta</taxon>
        <taxon>Spermatophyta</taxon>
        <taxon>Magnoliopsida</taxon>
        <taxon>eudicotyledons</taxon>
        <taxon>Gunneridae</taxon>
        <taxon>Pentapetalae</taxon>
        <taxon>asterids</taxon>
        <taxon>lamiids</taxon>
        <taxon>Solanales</taxon>
        <taxon>Solanaceae</taxon>
        <taxon>Solanoideae</taxon>
        <taxon>Hyoscyameae</taxon>
        <taxon>Anisodus</taxon>
    </lineage>
</organism>
<dbReference type="Gene3D" id="3.40.50.2300">
    <property type="match status" value="2"/>
</dbReference>
<dbReference type="GO" id="GO:0016020">
    <property type="term" value="C:membrane"/>
    <property type="evidence" value="ECO:0007669"/>
    <property type="project" value="InterPro"/>
</dbReference>
<keyword evidence="7" id="KW-0406">Ion transport</keyword>
<comment type="subcellular location">
    <subcellularLocation>
        <location evidence="14">Postsynaptic cell membrane</location>
        <topology evidence="14">Multi-pass membrane protein</topology>
    </subcellularLocation>
</comment>
<keyword evidence="5 15" id="KW-1133">Transmembrane helix</keyword>
<evidence type="ECO:0000259" key="16">
    <source>
        <dbReference type="SMART" id="SM00079"/>
    </source>
</evidence>
<keyword evidence="2" id="KW-1003">Cell membrane</keyword>
<sequence length="623" mass="69944">MANGSILNRKFIDQAAKMPKTKHSDNGSKRIFIETTETKFDIKWNEGGLFSEGEEEQELMFRIAAERINSDPTILPRSTLVAQVEKIGREDSFHANKKVCGLLKNGVAGIFGPLSGMTSEHVQSICDALEIPHVETRSDFESSRDELSINLYPRPSVLARAFMDLVKAWNWRHFAIVYEENEGITGSVSFDQLGFRSGFTLDVMTLNEEDLQKIGVWTEKDNKGLNINKKWLHHYEKLALENKTLIVTTILNEPYTMLKQSGSKKDGNERYEGYAVDLIYELSKLLHFRYNFTEVKDKAYGSQNETSGEWNGMIGEVKRGEADLAIADLTITSKREKAVDFTLPFMNTGISILFRKPTTKVTTLFSFLSPFSMVVWVYVVGAYVGVSVILFVVGRLSPYEWDNPHPCRQDDQVLENDFSLLNSFWFTIGSLMQQGSDLAPKSMSTRTIAGSTCGFFRESKIPTYSNMWKFMASRQNVFASSNAEGKKRVLQGNYAFLMESASIEYTIERECNLTQIGGLLDSKGYGIATPKDSPYLRPLSQAILKLQESGVLHQLKDRWWKQKRGGGACADDAKKASSSVTELSLGNVGGVFVVLLGGIAAALIMALFEFMWRARKVAPDRVN</sequence>
<feature type="domain" description="Ionotropic glutamate receptor L-glutamate and glycine-binding" evidence="17">
    <location>
        <begin position="254"/>
        <end position="319"/>
    </location>
</feature>
<dbReference type="SUPFAM" id="SSF53822">
    <property type="entry name" value="Periplasmic binding protein-like I"/>
    <property type="match status" value="1"/>
</dbReference>
<dbReference type="InterPro" id="IPR019594">
    <property type="entry name" value="Glu/Gly-bd"/>
</dbReference>
<keyword evidence="10" id="KW-0325">Glycoprotein</keyword>
<evidence type="ECO:0000313" key="19">
    <source>
        <dbReference type="Proteomes" id="UP001291623"/>
    </source>
</evidence>
<keyword evidence="1" id="KW-0813">Transport</keyword>
<evidence type="ECO:0000256" key="1">
    <source>
        <dbReference type="ARBA" id="ARBA00022448"/>
    </source>
</evidence>
<evidence type="ECO:0000256" key="15">
    <source>
        <dbReference type="SAM" id="Phobius"/>
    </source>
</evidence>
<evidence type="ECO:0000256" key="3">
    <source>
        <dbReference type="ARBA" id="ARBA00022692"/>
    </source>
</evidence>
<dbReference type="PANTHER" id="PTHR18966">
    <property type="entry name" value="IONOTROPIC GLUTAMATE RECEPTOR"/>
    <property type="match status" value="1"/>
</dbReference>
<keyword evidence="3 15" id="KW-0812">Transmembrane</keyword>
<evidence type="ECO:0000256" key="9">
    <source>
        <dbReference type="ARBA" id="ARBA00023170"/>
    </source>
</evidence>
<evidence type="ECO:0000256" key="6">
    <source>
        <dbReference type="ARBA" id="ARBA00023018"/>
    </source>
</evidence>
<dbReference type="Gene3D" id="3.40.190.10">
    <property type="entry name" value="Periplasmic binding protein-like II"/>
    <property type="match status" value="1"/>
</dbReference>
<keyword evidence="6" id="KW-0770">Synapse</keyword>
<evidence type="ECO:0000256" key="5">
    <source>
        <dbReference type="ARBA" id="ARBA00022989"/>
    </source>
</evidence>
<evidence type="ECO:0000313" key="18">
    <source>
        <dbReference type="EMBL" id="KAK4337133.1"/>
    </source>
</evidence>
<feature type="transmembrane region" description="Helical" evidence="15">
    <location>
        <begin position="588"/>
        <end position="608"/>
    </location>
</feature>
<evidence type="ECO:0000256" key="7">
    <source>
        <dbReference type="ARBA" id="ARBA00023065"/>
    </source>
</evidence>
<keyword evidence="13" id="KW-0407">Ion channel</keyword>
<evidence type="ECO:0000256" key="4">
    <source>
        <dbReference type="ARBA" id="ARBA00022729"/>
    </source>
</evidence>
<dbReference type="Pfam" id="PF00060">
    <property type="entry name" value="Lig_chan"/>
    <property type="match status" value="1"/>
</dbReference>
<evidence type="ECO:0000256" key="14">
    <source>
        <dbReference type="ARBA" id="ARBA00034104"/>
    </source>
</evidence>
<keyword evidence="12" id="KW-1071">Ligand-gated ion channel</keyword>
<evidence type="ECO:0000259" key="17">
    <source>
        <dbReference type="SMART" id="SM00918"/>
    </source>
</evidence>
<feature type="domain" description="Ionotropic glutamate receptor C-terminal" evidence="16">
    <location>
        <begin position="244"/>
        <end position="562"/>
    </location>
</feature>
<dbReference type="InterPro" id="IPR001828">
    <property type="entry name" value="ANF_lig-bd_rcpt"/>
</dbReference>
<dbReference type="Gene3D" id="1.10.287.70">
    <property type="match status" value="1"/>
</dbReference>
<dbReference type="Proteomes" id="UP001291623">
    <property type="component" value="Unassembled WGS sequence"/>
</dbReference>
<dbReference type="SMART" id="SM00918">
    <property type="entry name" value="Lig_chan-Glu_bd"/>
    <property type="match status" value="1"/>
</dbReference>
<proteinExistence type="predicted"/>
<dbReference type="Pfam" id="PF01094">
    <property type="entry name" value="ANF_receptor"/>
    <property type="match status" value="1"/>
</dbReference>
<comment type="caution">
    <text evidence="18">The sequence shown here is derived from an EMBL/GenBank/DDBJ whole genome shotgun (WGS) entry which is preliminary data.</text>
</comment>
<dbReference type="SMART" id="SM00079">
    <property type="entry name" value="PBPe"/>
    <property type="match status" value="1"/>
</dbReference>
<dbReference type="AlphaFoldDB" id="A0AAE1UM94"/>
<dbReference type="FunFam" id="1.10.287.70:FF:000134">
    <property type="entry name" value="Glutamate receptor, ionotropic kainate"/>
    <property type="match status" value="1"/>
</dbReference>
<dbReference type="CDD" id="cd13714">
    <property type="entry name" value="PBP2_iGluR_Kainate"/>
    <property type="match status" value="1"/>
</dbReference>
<dbReference type="EMBL" id="JAVYJV010000052">
    <property type="protein sequence ID" value="KAK4337133.1"/>
    <property type="molecule type" value="Genomic_DNA"/>
</dbReference>
<dbReference type="FunFam" id="3.40.190.10:FF:000061">
    <property type="entry name" value="Glutamate receptor, ionotropic kainate"/>
    <property type="match status" value="1"/>
</dbReference>
<reference evidence="18" key="1">
    <citation type="submission" date="2023-12" db="EMBL/GenBank/DDBJ databases">
        <title>Genome assembly of Anisodus tanguticus.</title>
        <authorList>
            <person name="Wang Y.-J."/>
        </authorList>
    </citation>
    <scope>NUCLEOTIDE SEQUENCE</scope>
    <source>
        <strain evidence="18">KB-2021</strain>
        <tissue evidence="18">Leaf</tissue>
    </source>
</reference>
<feature type="transmembrane region" description="Helical" evidence="15">
    <location>
        <begin position="364"/>
        <end position="393"/>
    </location>
</feature>
<evidence type="ECO:0000256" key="10">
    <source>
        <dbReference type="ARBA" id="ARBA00023180"/>
    </source>
</evidence>
<keyword evidence="9" id="KW-0675">Receptor</keyword>
<gene>
    <name evidence="18" type="ORF">RND71_043892</name>
</gene>
<evidence type="ECO:0000256" key="13">
    <source>
        <dbReference type="ARBA" id="ARBA00023303"/>
    </source>
</evidence>
<dbReference type="InterPro" id="IPR028082">
    <property type="entry name" value="Peripla_BP_I"/>
</dbReference>
<dbReference type="SUPFAM" id="SSF53850">
    <property type="entry name" value="Periplasmic binding protein-like II"/>
    <property type="match status" value="1"/>
</dbReference>
<evidence type="ECO:0000256" key="8">
    <source>
        <dbReference type="ARBA" id="ARBA00023136"/>
    </source>
</evidence>
<protein>
    <submittedName>
        <fullName evidence="18">Uncharacterized protein</fullName>
    </submittedName>
</protein>